<proteinExistence type="predicted"/>
<evidence type="ECO:0000313" key="2">
    <source>
        <dbReference type="EMBL" id="MFH4983063.1"/>
    </source>
</evidence>
<dbReference type="AlphaFoldDB" id="A0ABD6ESX8"/>
<dbReference type="Proteomes" id="UP001608902">
    <property type="component" value="Unassembled WGS sequence"/>
</dbReference>
<protein>
    <submittedName>
        <fullName evidence="2">Uncharacterized protein</fullName>
    </submittedName>
</protein>
<feature type="region of interest" description="Disordered" evidence="1">
    <location>
        <begin position="111"/>
        <end position="145"/>
    </location>
</feature>
<comment type="caution">
    <text evidence="2">The sequence shown here is derived from an EMBL/GenBank/DDBJ whole genome shotgun (WGS) entry which is preliminary data.</text>
</comment>
<evidence type="ECO:0000313" key="3">
    <source>
        <dbReference type="Proteomes" id="UP001608902"/>
    </source>
</evidence>
<feature type="region of interest" description="Disordered" evidence="1">
    <location>
        <begin position="1"/>
        <end position="32"/>
    </location>
</feature>
<feature type="compositionally biased region" description="Pro residues" evidence="1">
    <location>
        <begin position="136"/>
        <end position="145"/>
    </location>
</feature>
<reference evidence="2 3" key="1">
    <citation type="submission" date="2024-08" db="EMBL/GenBank/DDBJ databases">
        <title>Gnathostoma spinigerum genome.</title>
        <authorList>
            <person name="Gonzalez-Bertolin B."/>
            <person name="Monzon S."/>
            <person name="Zaballos A."/>
            <person name="Jimenez P."/>
            <person name="Dekumyoy P."/>
            <person name="Varona S."/>
            <person name="Cuesta I."/>
            <person name="Sumanam S."/>
            <person name="Adisakwattana P."/>
            <person name="Gasser R.B."/>
            <person name="Hernandez-Gonzalez A."/>
            <person name="Young N.D."/>
            <person name="Perteguer M.J."/>
        </authorList>
    </citation>
    <scope>NUCLEOTIDE SEQUENCE [LARGE SCALE GENOMIC DNA]</scope>
    <source>
        <strain evidence="2">AL3</strain>
        <tissue evidence="2">Liver</tissue>
    </source>
</reference>
<keyword evidence="3" id="KW-1185">Reference proteome</keyword>
<evidence type="ECO:0000256" key="1">
    <source>
        <dbReference type="SAM" id="MobiDB-lite"/>
    </source>
</evidence>
<organism evidence="2 3">
    <name type="scientific">Gnathostoma spinigerum</name>
    <dbReference type="NCBI Taxonomy" id="75299"/>
    <lineage>
        <taxon>Eukaryota</taxon>
        <taxon>Metazoa</taxon>
        <taxon>Ecdysozoa</taxon>
        <taxon>Nematoda</taxon>
        <taxon>Chromadorea</taxon>
        <taxon>Rhabditida</taxon>
        <taxon>Spirurina</taxon>
        <taxon>Gnathostomatomorpha</taxon>
        <taxon>Gnathostomatoidea</taxon>
        <taxon>Gnathostomatidae</taxon>
        <taxon>Gnathostoma</taxon>
    </lineage>
</organism>
<name>A0ABD6ESX8_9BILA</name>
<accession>A0ABD6ESX8</accession>
<feature type="compositionally biased region" description="Polar residues" evidence="1">
    <location>
        <begin position="118"/>
        <end position="131"/>
    </location>
</feature>
<dbReference type="EMBL" id="JBGFUD010010966">
    <property type="protein sequence ID" value="MFH4983063.1"/>
    <property type="molecule type" value="Genomic_DNA"/>
</dbReference>
<sequence>MNAMSVDFSRSRMISPVQSPPQLPSSTTPDTNNTSVDLSLMFSSLYPQVPSNFFGASGLPIFSDSAFLALTQHLRDVQKYPFTSQLFTSATTTSTSALSPRKSVLEIPTPVRPVRTASAVSKSDSTCSSPQRKPAAPIPPENKVR</sequence>
<gene>
    <name evidence="2" type="ORF">AB6A40_009772</name>
</gene>